<comment type="caution">
    <text evidence="5">The sequence shown here is derived from an EMBL/GenBank/DDBJ whole genome shotgun (WGS) entry which is preliminary data.</text>
</comment>
<dbReference type="PRINTS" id="PR00038">
    <property type="entry name" value="HTHLUXR"/>
</dbReference>
<keyword evidence="3" id="KW-0804">Transcription</keyword>
<reference evidence="5 6" key="1">
    <citation type="submission" date="2021-01" db="EMBL/GenBank/DDBJ databases">
        <title>011410 draft genome.</title>
        <authorList>
            <person name="Lang L."/>
        </authorList>
    </citation>
    <scope>NUCLEOTIDE SEQUENCE [LARGE SCALE GENOMIC DNA]</scope>
    <source>
        <strain evidence="5 6">KCTC 42845</strain>
    </source>
</reference>
<dbReference type="SMART" id="SM00421">
    <property type="entry name" value="HTH_LUXR"/>
    <property type="match status" value="1"/>
</dbReference>
<evidence type="ECO:0000259" key="4">
    <source>
        <dbReference type="PROSITE" id="PS50043"/>
    </source>
</evidence>
<name>A0ABS1S500_9RHOB</name>
<dbReference type="CDD" id="cd06170">
    <property type="entry name" value="LuxR_C_like"/>
    <property type="match status" value="1"/>
</dbReference>
<gene>
    <name evidence="5" type="ORF">JL111_06935</name>
</gene>
<evidence type="ECO:0000256" key="3">
    <source>
        <dbReference type="ARBA" id="ARBA00023163"/>
    </source>
</evidence>
<dbReference type="SUPFAM" id="SSF46894">
    <property type="entry name" value="C-terminal effector domain of the bipartite response regulators"/>
    <property type="match status" value="1"/>
</dbReference>
<dbReference type="PANTHER" id="PTHR44688">
    <property type="entry name" value="DNA-BINDING TRANSCRIPTIONAL ACTIVATOR DEVR_DOSR"/>
    <property type="match status" value="1"/>
</dbReference>
<evidence type="ECO:0000313" key="6">
    <source>
        <dbReference type="Proteomes" id="UP000644749"/>
    </source>
</evidence>
<dbReference type="Proteomes" id="UP000644749">
    <property type="component" value="Unassembled WGS sequence"/>
</dbReference>
<feature type="domain" description="HTH luxR-type" evidence="4">
    <location>
        <begin position="143"/>
        <end position="208"/>
    </location>
</feature>
<evidence type="ECO:0000256" key="2">
    <source>
        <dbReference type="ARBA" id="ARBA00023125"/>
    </source>
</evidence>
<dbReference type="PROSITE" id="PS00622">
    <property type="entry name" value="HTH_LUXR_1"/>
    <property type="match status" value="1"/>
</dbReference>
<accession>A0ABS1S500</accession>
<keyword evidence="1" id="KW-0805">Transcription regulation</keyword>
<evidence type="ECO:0000256" key="1">
    <source>
        <dbReference type="ARBA" id="ARBA00023015"/>
    </source>
</evidence>
<dbReference type="PANTHER" id="PTHR44688:SF16">
    <property type="entry name" value="DNA-BINDING TRANSCRIPTIONAL ACTIVATOR DEVR_DOSR"/>
    <property type="match status" value="1"/>
</dbReference>
<organism evidence="5 6">
    <name type="scientific">Paracoccus aerius</name>
    <dbReference type="NCBI Taxonomy" id="1915382"/>
    <lineage>
        <taxon>Bacteria</taxon>
        <taxon>Pseudomonadati</taxon>
        <taxon>Pseudomonadota</taxon>
        <taxon>Alphaproteobacteria</taxon>
        <taxon>Rhodobacterales</taxon>
        <taxon>Paracoccaceae</taxon>
        <taxon>Paracoccus</taxon>
    </lineage>
</organism>
<evidence type="ECO:0000313" key="5">
    <source>
        <dbReference type="EMBL" id="MBL3673224.1"/>
    </source>
</evidence>
<dbReference type="SUPFAM" id="SSF52172">
    <property type="entry name" value="CheY-like"/>
    <property type="match status" value="1"/>
</dbReference>
<dbReference type="InterPro" id="IPR016032">
    <property type="entry name" value="Sig_transdc_resp-reg_C-effctor"/>
</dbReference>
<protein>
    <submittedName>
        <fullName evidence="5">Response regulator transcription factor</fullName>
    </submittedName>
</protein>
<keyword evidence="6" id="KW-1185">Reference proteome</keyword>
<keyword evidence="2" id="KW-0238">DNA-binding</keyword>
<dbReference type="Gene3D" id="3.40.50.2300">
    <property type="match status" value="1"/>
</dbReference>
<dbReference type="EMBL" id="JAESHT010000004">
    <property type="protein sequence ID" value="MBL3673224.1"/>
    <property type="molecule type" value="Genomic_DNA"/>
</dbReference>
<dbReference type="InterPro" id="IPR011006">
    <property type="entry name" value="CheY-like_superfamily"/>
</dbReference>
<dbReference type="PROSITE" id="PS50043">
    <property type="entry name" value="HTH_LUXR_2"/>
    <property type="match status" value="1"/>
</dbReference>
<dbReference type="InterPro" id="IPR000792">
    <property type="entry name" value="Tscrpt_reg_LuxR_C"/>
</dbReference>
<proteinExistence type="predicted"/>
<dbReference type="Pfam" id="PF00196">
    <property type="entry name" value="GerE"/>
    <property type="match status" value="1"/>
</dbReference>
<sequence length="220" mass="23907">MISQHAIELEMLSSLLGSVFADAEIRSYQSPEEWRRAVHDPYGNETVIYHIGDGRLADKAVKDALRAFIAQAGDRRVVVMSRDSDLMATCDAVECGASGYIPPSVGVDELIAALRGSSSKSVVLPRKSVEALCAALSEALQQRPGLETYFTERQLCVAKALRKGSANKIIAHELGLCESTVKVHIRSIMRKLNATNRTQAAARLNDLANGVGELELHPDH</sequence>